<evidence type="ECO:0000313" key="2">
    <source>
        <dbReference type="Proteomes" id="UP000053477"/>
    </source>
</evidence>
<proteinExistence type="predicted"/>
<dbReference type="AlphaFoldDB" id="A0A0H2RYG7"/>
<accession>A0A0H2RYG7</accession>
<evidence type="ECO:0000313" key="1">
    <source>
        <dbReference type="EMBL" id="KLO14518.1"/>
    </source>
</evidence>
<dbReference type="InParanoid" id="A0A0H2RYG7"/>
<organism evidence="1 2">
    <name type="scientific">Schizopora paradoxa</name>
    <dbReference type="NCBI Taxonomy" id="27342"/>
    <lineage>
        <taxon>Eukaryota</taxon>
        <taxon>Fungi</taxon>
        <taxon>Dikarya</taxon>
        <taxon>Basidiomycota</taxon>
        <taxon>Agaricomycotina</taxon>
        <taxon>Agaricomycetes</taxon>
        <taxon>Hymenochaetales</taxon>
        <taxon>Schizoporaceae</taxon>
        <taxon>Schizopora</taxon>
    </lineage>
</organism>
<gene>
    <name evidence="1" type="ORF">SCHPADRAFT_307292</name>
</gene>
<sequence length="161" mass="18328">MNSELKRPSIGLRKWMECRLRLASTVVLWEPFRRCFVDILDACSRGAHEAAFRRFSAHDGTRRVACQKPPKLFFDSRELSSEPTPQAVVPIQMAKSEIAPGDEVVALGRKDCFGWVLQCFQKFDLRVNTRVRHWRLPAGCGLQIRRRSLDSSGGQNAVRVS</sequence>
<name>A0A0H2RYG7_9AGAM</name>
<dbReference type="EMBL" id="KQ085942">
    <property type="protein sequence ID" value="KLO14518.1"/>
    <property type="molecule type" value="Genomic_DNA"/>
</dbReference>
<reference evidence="1 2" key="1">
    <citation type="submission" date="2015-04" db="EMBL/GenBank/DDBJ databases">
        <title>Complete genome sequence of Schizopora paradoxa KUC8140, a cosmopolitan wood degrader in East Asia.</title>
        <authorList>
            <consortium name="DOE Joint Genome Institute"/>
            <person name="Min B."/>
            <person name="Park H."/>
            <person name="Jang Y."/>
            <person name="Kim J.-J."/>
            <person name="Kim K.H."/>
            <person name="Pangilinan J."/>
            <person name="Lipzen A."/>
            <person name="Riley R."/>
            <person name="Grigoriev I.V."/>
            <person name="Spatafora J.W."/>
            <person name="Choi I.-G."/>
        </authorList>
    </citation>
    <scope>NUCLEOTIDE SEQUENCE [LARGE SCALE GENOMIC DNA]</scope>
    <source>
        <strain evidence="1 2">KUC8140</strain>
    </source>
</reference>
<dbReference type="Proteomes" id="UP000053477">
    <property type="component" value="Unassembled WGS sequence"/>
</dbReference>
<keyword evidence="2" id="KW-1185">Reference proteome</keyword>
<protein>
    <submittedName>
        <fullName evidence="1">Uncharacterized protein</fullName>
    </submittedName>
</protein>